<dbReference type="Proteomes" id="UP000450000">
    <property type="component" value="Unassembled WGS sequence"/>
</dbReference>
<gene>
    <name evidence="1" type="ORF">F7Q99_38650</name>
</gene>
<dbReference type="EMBL" id="WBOF01000008">
    <property type="protein sequence ID" value="MQS17954.1"/>
    <property type="molecule type" value="Genomic_DNA"/>
</dbReference>
<name>A0A6N7L621_9ACTN</name>
<dbReference type="SUPFAM" id="SSF54060">
    <property type="entry name" value="His-Me finger endonucleases"/>
    <property type="match status" value="1"/>
</dbReference>
<dbReference type="AlphaFoldDB" id="A0A6N7L621"/>
<evidence type="ECO:0000313" key="1">
    <source>
        <dbReference type="EMBL" id="MQS17954.1"/>
    </source>
</evidence>
<proteinExistence type="predicted"/>
<evidence type="ECO:0000313" key="2">
    <source>
        <dbReference type="Proteomes" id="UP000450000"/>
    </source>
</evidence>
<reference evidence="1 2" key="1">
    <citation type="submission" date="2019-09" db="EMBL/GenBank/DDBJ databases">
        <title>Genome Sequences of Streptomyces kaniharaensis ATCC 21070.</title>
        <authorList>
            <person name="Zhu W."/>
            <person name="De Crecy-Lagard V."/>
            <person name="Richards N.G."/>
        </authorList>
    </citation>
    <scope>NUCLEOTIDE SEQUENCE [LARGE SCALE GENOMIC DNA]</scope>
    <source>
        <strain evidence="1 2">SF-557</strain>
    </source>
</reference>
<dbReference type="InterPro" id="IPR044925">
    <property type="entry name" value="His-Me_finger_sf"/>
</dbReference>
<comment type="caution">
    <text evidence="1">The sequence shown here is derived from an EMBL/GenBank/DDBJ whole genome shotgun (WGS) entry which is preliminary data.</text>
</comment>
<protein>
    <recommendedName>
        <fullName evidence="3">HNH endonuclease</fullName>
    </recommendedName>
</protein>
<evidence type="ECO:0008006" key="3">
    <source>
        <dbReference type="Google" id="ProtNLM"/>
    </source>
</evidence>
<accession>A0A6N7L621</accession>
<keyword evidence="2" id="KW-1185">Reference proteome</keyword>
<organism evidence="1 2">
    <name type="scientific">Streptomyces kaniharaensis</name>
    <dbReference type="NCBI Taxonomy" id="212423"/>
    <lineage>
        <taxon>Bacteria</taxon>
        <taxon>Bacillati</taxon>
        <taxon>Actinomycetota</taxon>
        <taxon>Actinomycetes</taxon>
        <taxon>Kitasatosporales</taxon>
        <taxon>Streptomycetaceae</taxon>
        <taxon>Streptomyces</taxon>
    </lineage>
</organism>
<sequence>MPWARLLADPKTRERYEEKIYRRGATQCWYWLGAVSDSGHGKLRAGSRTDKTSQIVTAHALGYAIEHGVEQVLAADVVRHKCDSPSCQNPEHWLAGTRADNASEYAARMGTIGHALTDRRGAAGRARAIRDAIKAALADGADVEAAIEEAIIAGQPGGALQIELW</sequence>